<evidence type="ECO:0000259" key="2">
    <source>
        <dbReference type="PROSITE" id="PS50113"/>
    </source>
</evidence>
<dbReference type="Pfam" id="PF00563">
    <property type="entry name" value="EAL"/>
    <property type="match status" value="1"/>
</dbReference>
<feature type="domain" description="GGDEF" evidence="4">
    <location>
        <begin position="347"/>
        <end position="480"/>
    </location>
</feature>
<keyword evidence="6" id="KW-1185">Reference proteome</keyword>
<dbReference type="CDD" id="cd01949">
    <property type="entry name" value="GGDEF"/>
    <property type="match status" value="1"/>
</dbReference>
<evidence type="ECO:0000256" key="1">
    <source>
        <dbReference type="SAM" id="Phobius"/>
    </source>
</evidence>
<dbReference type="InterPro" id="IPR035965">
    <property type="entry name" value="PAS-like_dom_sf"/>
</dbReference>
<evidence type="ECO:0000259" key="4">
    <source>
        <dbReference type="PROSITE" id="PS50887"/>
    </source>
</evidence>
<feature type="domain" description="PAC" evidence="2">
    <location>
        <begin position="268"/>
        <end position="319"/>
    </location>
</feature>
<dbReference type="NCBIfam" id="TIGR00254">
    <property type="entry name" value="GGDEF"/>
    <property type="match status" value="1"/>
</dbReference>
<dbReference type="PROSITE" id="PS50887">
    <property type="entry name" value="GGDEF"/>
    <property type="match status" value="1"/>
</dbReference>
<dbReference type="Proteomes" id="UP001495147">
    <property type="component" value="Unassembled WGS sequence"/>
</dbReference>
<dbReference type="SMART" id="SM00267">
    <property type="entry name" value="GGDEF"/>
    <property type="match status" value="1"/>
</dbReference>
<feature type="transmembrane region" description="Helical" evidence="1">
    <location>
        <begin position="81"/>
        <end position="99"/>
    </location>
</feature>
<feature type="transmembrane region" description="Helical" evidence="1">
    <location>
        <begin position="153"/>
        <end position="176"/>
    </location>
</feature>
<dbReference type="InterPro" id="IPR052155">
    <property type="entry name" value="Biofilm_reg_signaling"/>
</dbReference>
<feature type="transmembrane region" description="Helical" evidence="1">
    <location>
        <begin position="129"/>
        <end position="147"/>
    </location>
</feature>
<sequence length="774" mass="85226">MARLRAAHLTQVLRLSPALMLANVLAVSLTFWVLWQGGNWPLLGWATCLVLGSLLGLRGWWLARKRQRQQASIRTMHRATWHGVLMGLGWGAAPLLFFPGAPGPVQVMIAGLVTGILAAGGLALATLPWASVAFVALVCLGALGAMLRTGNAMFWPVCGLMVAYSFVVVAAALAICRQSLELRRARSEQERQRQVVSLLLRDFEDNASDALWECDAKGHLVRRSARLESFFVDVGHRVDDVRFPHWFRLYAKDASALVATWAMGHWFRDMKVQIGEGEAARWWTLSARPIHGDGQRTVGWRGVISDVTESHRFEQQLRVQAEQDGLTGLANRRSLLQAAQAALAAGRKGWLMSIDLDHFKLINDTFGHTFGDEVLREVGLRLSAQTVPGDLAARLGGDEFAMLCICHGDQGPPMDRAQELIDQLSTPVHVRGKRLHVGASVGLAPLDVTVHDLESLLVNADLALYDAKRAGRGRAVVYGPALGEASRRMSQIEVALRDGLRNGQFHLHFQPKAEALTLRTIGVEALMRWNHPSLGTVSPGEFISAAERCGFINELGELALREAARAARELPNLTVAVNVSPLQLMEADFPERVRRVLAEAGVPPERLELEVTESVMLDDARGAIRRLHALREVGVRVALDDFGTGYSSLAYLRAFPFHTLKIDRSFIHSLGEQSNAHAIVDTIVHMARALGMRTVAEGVEDDIQLAAVRKMRCDEVQGYLISRPMPLDRLKAWLSGRPVQATGDNVDSRLMPWWSQSALASFLDEPIVGSESRR</sequence>
<protein>
    <submittedName>
        <fullName evidence="5">EAL domain-containing protein</fullName>
    </submittedName>
</protein>
<dbReference type="Pfam" id="PF00990">
    <property type="entry name" value="GGDEF"/>
    <property type="match status" value="1"/>
</dbReference>
<dbReference type="InterPro" id="IPR000160">
    <property type="entry name" value="GGDEF_dom"/>
</dbReference>
<evidence type="ECO:0000313" key="5">
    <source>
        <dbReference type="EMBL" id="MEO3692221.1"/>
    </source>
</evidence>
<dbReference type="Gene3D" id="3.20.20.450">
    <property type="entry name" value="EAL domain"/>
    <property type="match status" value="1"/>
</dbReference>
<dbReference type="PROSITE" id="PS50113">
    <property type="entry name" value="PAC"/>
    <property type="match status" value="1"/>
</dbReference>
<dbReference type="CDD" id="cd01948">
    <property type="entry name" value="EAL"/>
    <property type="match status" value="1"/>
</dbReference>
<dbReference type="InterPro" id="IPR001633">
    <property type="entry name" value="EAL_dom"/>
</dbReference>
<keyword evidence="1" id="KW-1133">Transmembrane helix</keyword>
<dbReference type="InterPro" id="IPR000700">
    <property type="entry name" value="PAS-assoc_C"/>
</dbReference>
<dbReference type="EMBL" id="JBDPZD010000003">
    <property type="protein sequence ID" value="MEO3692221.1"/>
    <property type="molecule type" value="Genomic_DNA"/>
</dbReference>
<dbReference type="InterPro" id="IPR029787">
    <property type="entry name" value="Nucleotide_cyclase"/>
</dbReference>
<comment type="caution">
    <text evidence="5">The sequence shown here is derived from an EMBL/GenBank/DDBJ whole genome shotgun (WGS) entry which is preliminary data.</text>
</comment>
<dbReference type="InterPro" id="IPR043128">
    <property type="entry name" value="Rev_trsase/Diguanyl_cyclase"/>
</dbReference>
<dbReference type="SUPFAM" id="SSF55785">
    <property type="entry name" value="PYP-like sensor domain (PAS domain)"/>
    <property type="match status" value="1"/>
</dbReference>
<gene>
    <name evidence="5" type="ORF">ABDJ85_12125</name>
</gene>
<proteinExistence type="predicted"/>
<evidence type="ECO:0000313" key="6">
    <source>
        <dbReference type="Proteomes" id="UP001495147"/>
    </source>
</evidence>
<feature type="transmembrane region" description="Helical" evidence="1">
    <location>
        <begin position="12"/>
        <end position="34"/>
    </location>
</feature>
<keyword evidence="1" id="KW-0812">Transmembrane</keyword>
<keyword evidence="1" id="KW-0472">Membrane</keyword>
<dbReference type="SUPFAM" id="SSF55073">
    <property type="entry name" value="Nucleotide cyclase"/>
    <property type="match status" value="1"/>
</dbReference>
<dbReference type="SUPFAM" id="SSF141868">
    <property type="entry name" value="EAL domain-like"/>
    <property type="match status" value="1"/>
</dbReference>
<reference evidence="5 6" key="1">
    <citation type="submission" date="2024-05" db="EMBL/GenBank/DDBJ databases">
        <title>Roseateles sp. DJS-2-20 16S ribosomal RNA gene Genome sequencing and assembly.</title>
        <authorList>
            <person name="Woo H."/>
        </authorList>
    </citation>
    <scope>NUCLEOTIDE SEQUENCE [LARGE SCALE GENOMIC DNA]</scope>
    <source>
        <strain evidence="5 6">DJS-2-20</strain>
    </source>
</reference>
<dbReference type="PANTHER" id="PTHR44757:SF2">
    <property type="entry name" value="BIOFILM ARCHITECTURE MAINTENANCE PROTEIN MBAA"/>
    <property type="match status" value="1"/>
</dbReference>
<dbReference type="Gene3D" id="3.30.70.270">
    <property type="match status" value="1"/>
</dbReference>
<dbReference type="PANTHER" id="PTHR44757">
    <property type="entry name" value="DIGUANYLATE CYCLASE DGCP"/>
    <property type="match status" value="1"/>
</dbReference>
<dbReference type="InterPro" id="IPR035919">
    <property type="entry name" value="EAL_sf"/>
</dbReference>
<feature type="domain" description="EAL" evidence="3">
    <location>
        <begin position="489"/>
        <end position="738"/>
    </location>
</feature>
<dbReference type="Gene3D" id="3.30.450.20">
    <property type="entry name" value="PAS domain"/>
    <property type="match status" value="1"/>
</dbReference>
<dbReference type="SMART" id="SM00052">
    <property type="entry name" value="EAL"/>
    <property type="match status" value="1"/>
</dbReference>
<feature type="transmembrane region" description="Helical" evidence="1">
    <location>
        <begin position="40"/>
        <end position="61"/>
    </location>
</feature>
<evidence type="ECO:0000259" key="3">
    <source>
        <dbReference type="PROSITE" id="PS50883"/>
    </source>
</evidence>
<accession>A0ABV0G3A8</accession>
<name>A0ABV0G3A8_9BURK</name>
<organism evidence="5 6">
    <name type="scientific">Roseateles paludis</name>
    <dbReference type="NCBI Taxonomy" id="3145238"/>
    <lineage>
        <taxon>Bacteria</taxon>
        <taxon>Pseudomonadati</taxon>
        <taxon>Pseudomonadota</taxon>
        <taxon>Betaproteobacteria</taxon>
        <taxon>Burkholderiales</taxon>
        <taxon>Sphaerotilaceae</taxon>
        <taxon>Roseateles</taxon>
    </lineage>
</organism>
<dbReference type="PROSITE" id="PS50883">
    <property type="entry name" value="EAL"/>
    <property type="match status" value="1"/>
</dbReference>